<proteinExistence type="predicted"/>
<protein>
    <submittedName>
        <fullName evidence="1">Uncharacterized protein</fullName>
    </submittedName>
</protein>
<dbReference type="OrthoDB" id="7473760at2"/>
<dbReference type="AlphaFoldDB" id="A0A419R4S4"/>
<gene>
    <name evidence="1" type="ORF">D6858_02765</name>
</gene>
<evidence type="ECO:0000313" key="2">
    <source>
        <dbReference type="Proteomes" id="UP000284322"/>
    </source>
</evidence>
<accession>A0A419R4S4</accession>
<sequence>MAGPDARFVRHVERPWASATFEGTRHTFGLRFEGIGAIAAGEAFIAALPDHEFAIPGQLVAEATVAEVDHTLAPVPVLSLRCELLMLKDA</sequence>
<dbReference type="Proteomes" id="UP000284322">
    <property type="component" value="Unassembled WGS sequence"/>
</dbReference>
<reference evidence="1 2" key="1">
    <citation type="submission" date="2018-09" db="EMBL/GenBank/DDBJ databases">
        <title>Altererythrobacter sp.Ery1 and Ery12, the genome sequencing of novel strains in genus Alterythrobacter.</title>
        <authorList>
            <person name="Cheng H."/>
            <person name="Wu Y.-H."/>
            <person name="Fang C."/>
            <person name="Xu X.-W."/>
        </authorList>
    </citation>
    <scope>NUCLEOTIDE SEQUENCE [LARGE SCALE GENOMIC DNA]</scope>
    <source>
        <strain evidence="1 2">Ery12</strain>
    </source>
</reference>
<evidence type="ECO:0000313" key="1">
    <source>
        <dbReference type="EMBL" id="RJX69951.1"/>
    </source>
</evidence>
<name>A0A419R4S4_9SPHN</name>
<organism evidence="1 2">
    <name type="scientific">Tsuneonella suprasediminis</name>
    <dbReference type="NCBI Taxonomy" id="2306996"/>
    <lineage>
        <taxon>Bacteria</taxon>
        <taxon>Pseudomonadati</taxon>
        <taxon>Pseudomonadota</taxon>
        <taxon>Alphaproteobacteria</taxon>
        <taxon>Sphingomonadales</taxon>
        <taxon>Erythrobacteraceae</taxon>
        <taxon>Tsuneonella</taxon>
    </lineage>
</organism>
<keyword evidence="2" id="KW-1185">Reference proteome</keyword>
<comment type="caution">
    <text evidence="1">The sequence shown here is derived from an EMBL/GenBank/DDBJ whole genome shotgun (WGS) entry which is preliminary data.</text>
</comment>
<dbReference type="EMBL" id="RAHJ01000011">
    <property type="protein sequence ID" value="RJX69951.1"/>
    <property type="molecule type" value="Genomic_DNA"/>
</dbReference>